<protein>
    <submittedName>
        <fullName evidence="1">Uncharacterized protein</fullName>
    </submittedName>
</protein>
<comment type="caution">
    <text evidence="1">The sequence shown here is derived from an EMBL/GenBank/DDBJ whole genome shotgun (WGS) entry which is preliminary data.</text>
</comment>
<accession>A0A0N1PC82</accession>
<reference evidence="1 2" key="1">
    <citation type="journal article" date="2015" name="PLoS Pathog.">
        <title>Leptomonas seymouri: Adaptations to the Dixenous Life Cycle Analyzed by Genome Sequencing, Transcriptome Profiling and Co-infection with Leishmania donovani.</title>
        <authorList>
            <person name="Kraeva N."/>
            <person name="Butenko A."/>
            <person name="Hlavacova J."/>
            <person name="Kostygov A."/>
            <person name="Myskova J."/>
            <person name="Grybchuk D."/>
            <person name="Lestinova T."/>
            <person name="Votypka J."/>
            <person name="Volf P."/>
            <person name="Opperdoes F."/>
            <person name="Flegontov P."/>
            <person name="Lukes J."/>
            <person name="Yurchenko V."/>
        </authorList>
    </citation>
    <scope>NUCLEOTIDE SEQUENCE [LARGE SCALE GENOMIC DNA]</scope>
    <source>
        <strain evidence="1 2">ATCC 30220</strain>
    </source>
</reference>
<sequence length="329" mass="36596">MWALNATPIQGQEALQLLTRYSKQNGFKSVMWLLPQHLALLGVRALCPAQLLLPTSDLLSGPPCAVPFSLLPLRTQRGILNDYPPPIMLPGCFFLLERTPEATRWRSATLAECFDAAFLHRSTTCASSQLLCAPTFAAQVAVPEEVAVLNAQETSNAFLVDSSLCHRSYVTGAALQDSISSALTTIAAQFRYTSLDWVEASVVEKTGLRVRASATPHLVNSVETLQVVHVSQLPIERQEDMVNSVPRYVLLKSMRASFVYLHSKWRHERALELTSGLRRIHIPQMEGTIEPPIQLLLWVAVSSTDDFSGPTTVCERIIQRRFYNAQQLE</sequence>
<evidence type="ECO:0000313" key="1">
    <source>
        <dbReference type="EMBL" id="KPI87120.1"/>
    </source>
</evidence>
<name>A0A0N1PC82_LEPSE</name>
<dbReference type="EMBL" id="LJSK01000101">
    <property type="protein sequence ID" value="KPI87120.1"/>
    <property type="molecule type" value="Genomic_DNA"/>
</dbReference>
<dbReference type="VEuPathDB" id="TriTrypDB:Lsey_0101_0040"/>
<dbReference type="OrthoDB" id="271049at2759"/>
<proteinExistence type="predicted"/>
<dbReference type="Proteomes" id="UP000038009">
    <property type="component" value="Unassembled WGS sequence"/>
</dbReference>
<keyword evidence="2" id="KW-1185">Reference proteome</keyword>
<dbReference type="AlphaFoldDB" id="A0A0N1PC82"/>
<gene>
    <name evidence="1" type="ORF">ABL78_3773</name>
</gene>
<organism evidence="1 2">
    <name type="scientific">Leptomonas seymouri</name>
    <dbReference type="NCBI Taxonomy" id="5684"/>
    <lineage>
        <taxon>Eukaryota</taxon>
        <taxon>Discoba</taxon>
        <taxon>Euglenozoa</taxon>
        <taxon>Kinetoplastea</taxon>
        <taxon>Metakinetoplastina</taxon>
        <taxon>Trypanosomatida</taxon>
        <taxon>Trypanosomatidae</taxon>
        <taxon>Leishmaniinae</taxon>
        <taxon>Leptomonas</taxon>
    </lineage>
</organism>
<evidence type="ECO:0000313" key="2">
    <source>
        <dbReference type="Proteomes" id="UP000038009"/>
    </source>
</evidence>
<dbReference type="OMA" id="FRYTSFD"/>